<reference evidence="3" key="1">
    <citation type="submission" date="2022-02" db="EMBL/GenBank/DDBJ databases">
        <authorList>
            <person name="Leng L."/>
        </authorList>
    </citation>
    <scope>NUCLEOTIDE SEQUENCE</scope>
    <source>
        <strain evidence="3">JI</strain>
    </source>
</reference>
<gene>
    <name evidence="3" type="ORF">L7E55_00450</name>
</gene>
<dbReference type="Pfam" id="PF14535">
    <property type="entry name" value="AMP-binding_C_2"/>
    <property type="match status" value="1"/>
</dbReference>
<dbReference type="RefSeq" id="WP_277441986.1">
    <property type="nucleotide sequence ID" value="NZ_JAKOAV010000001.1"/>
</dbReference>
<accession>A0A9X4H025</accession>
<dbReference type="AlphaFoldDB" id="A0A9X4H025"/>
<sequence>MAQSVDTYWNPFLETMPAEKLRDLQLVKFKRILKWCYDKSKLYRGLYDTAGLKPEDIKTWDDVRKVPMLEKGHYREAQFKEPWPYGDSLCVPLEDVTIYHQTSGTTGQPVFQPDTWQDWEWWTESWAYILWAQGFRNTDRVYVPFGYNVFVAYWAGHYAAEKVGCEVVSGALLNTEERIMKMKDLRATAFMATPTYVLGMADSCRKKLNMDPKELGIRRILCAGEPGASVSTTKKRMEEAWGCDVFDHVGATEIGGWGYECTYKPGGLHVNEGFFLVELLDLETGEPIEEPNKLGKIVITAFDRMAQPCVRFDSKDVAMWGEKCECGRTYRVLKGGIQGRTDHITKVKGVLFSPVSVEEVVRSMPQLGNEFELIVSKEKDIDKITLRYELIPGCEGQEKEVEAELARVLRLKTNLNYVYESRPYESLPRYQVKAQRFKDLRKDH</sequence>
<dbReference type="InterPro" id="IPR000873">
    <property type="entry name" value="AMP-dep_synth/lig_dom"/>
</dbReference>
<evidence type="ECO:0000259" key="1">
    <source>
        <dbReference type="Pfam" id="PF00501"/>
    </source>
</evidence>
<organism evidence="3 4">
    <name type="scientific">Pelotomaculum isophthalicicum JI</name>
    <dbReference type="NCBI Taxonomy" id="947010"/>
    <lineage>
        <taxon>Bacteria</taxon>
        <taxon>Bacillati</taxon>
        <taxon>Bacillota</taxon>
        <taxon>Clostridia</taxon>
        <taxon>Eubacteriales</taxon>
        <taxon>Desulfotomaculaceae</taxon>
        <taxon>Pelotomaculum</taxon>
    </lineage>
</organism>
<protein>
    <submittedName>
        <fullName evidence="3">AMP-binding protein</fullName>
    </submittedName>
</protein>
<dbReference type="SUPFAM" id="SSF56801">
    <property type="entry name" value="Acetyl-CoA synthetase-like"/>
    <property type="match status" value="1"/>
</dbReference>
<dbReference type="Gene3D" id="3.40.50.12780">
    <property type="entry name" value="N-terminal domain of ligase-like"/>
    <property type="match status" value="1"/>
</dbReference>
<dbReference type="Proteomes" id="UP001154312">
    <property type="component" value="Unassembled WGS sequence"/>
</dbReference>
<evidence type="ECO:0000313" key="3">
    <source>
        <dbReference type="EMBL" id="MDF9406840.1"/>
    </source>
</evidence>
<dbReference type="EMBL" id="JAKOAV010000001">
    <property type="protein sequence ID" value="MDF9406840.1"/>
    <property type="molecule type" value="Genomic_DNA"/>
</dbReference>
<feature type="domain" description="AMP-dependent synthetase/ligase" evidence="1">
    <location>
        <begin position="87"/>
        <end position="299"/>
    </location>
</feature>
<dbReference type="Pfam" id="PF00501">
    <property type="entry name" value="AMP-binding"/>
    <property type="match status" value="1"/>
</dbReference>
<dbReference type="PANTHER" id="PTHR43845:SF1">
    <property type="entry name" value="BLR5969 PROTEIN"/>
    <property type="match status" value="1"/>
</dbReference>
<evidence type="ECO:0000259" key="2">
    <source>
        <dbReference type="Pfam" id="PF14535"/>
    </source>
</evidence>
<feature type="domain" description="AMP-dependent ligase C-terminal" evidence="2">
    <location>
        <begin position="349"/>
        <end position="441"/>
    </location>
</feature>
<evidence type="ECO:0000313" key="4">
    <source>
        <dbReference type="Proteomes" id="UP001154312"/>
    </source>
</evidence>
<keyword evidence="4" id="KW-1185">Reference proteome</keyword>
<comment type="caution">
    <text evidence="3">The sequence shown here is derived from an EMBL/GenBank/DDBJ whole genome shotgun (WGS) entry which is preliminary data.</text>
</comment>
<dbReference type="InterPro" id="IPR042099">
    <property type="entry name" value="ANL_N_sf"/>
</dbReference>
<dbReference type="InterPro" id="IPR045851">
    <property type="entry name" value="AMP-bd_C_sf"/>
</dbReference>
<proteinExistence type="predicted"/>
<dbReference type="Gene3D" id="3.30.300.30">
    <property type="match status" value="1"/>
</dbReference>
<dbReference type="PANTHER" id="PTHR43845">
    <property type="entry name" value="BLR5969 PROTEIN"/>
    <property type="match status" value="1"/>
</dbReference>
<dbReference type="InterPro" id="IPR028154">
    <property type="entry name" value="AMP-dep_Lig_C"/>
</dbReference>
<name>A0A9X4H025_9FIRM</name>